<organism evidence="2 3">
    <name type="scientific">Clathrus columnatus</name>
    <dbReference type="NCBI Taxonomy" id="1419009"/>
    <lineage>
        <taxon>Eukaryota</taxon>
        <taxon>Fungi</taxon>
        <taxon>Dikarya</taxon>
        <taxon>Basidiomycota</taxon>
        <taxon>Agaricomycotina</taxon>
        <taxon>Agaricomycetes</taxon>
        <taxon>Phallomycetidae</taxon>
        <taxon>Phallales</taxon>
        <taxon>Clathraceae</taxon>
        <taxon>Clathrus</taxon>
    </lineage>
</organism>
<evidence type="ECO:0000313" key="2">
    <source>
        <dbReference type="EMBL" id="GJJ15361.1"/>
    </source>
</evidence>
<keyword evidence="3" id="KW-1185">Reference proteome</keyword>
<dbReference type="InterPro" id="IPR053710">
    <property type="entry name" value="Arylamine_NAT_domain_sf"/>
</dbReference>
<evidence type="ECO:0000313" key="3">
    <source>
        <dbReference type="Proteomes" id="UP001050691"/>
    </source>
</evidence>
<comment type="similarity">
    <text evidence="1">Belongs to the arylamine N-acetyltransferase family.</text>
</comment>
<evidence type="ECO:0008006" key="4">
    <source>
        <dbReference type="Google" id="ProtNLM"/>
    </source>
</evidence>
<dbReference type="SUPFAM" id="SSF54001">
    <property type="entry name" value="Cysteine proteinases"/>
    <property type="match status" value="1"/>
</dbReference>
<accession>A0AAV5AL28</accession>
<evidence type="ECO:0000256" key="1">
    <source>
        <dbReference type="ARBA" id="ARBA00006547"/>
    </source>
</evidence>
<dbReference type="GO" id="GO:0016407">
    <property type="term" value="F:acetyltransferase activity"/>
    <property type="evidence" value="ECO:0007669"/>
    <property type="project" value="InterPro"/>
</dbReference>
<dbReference type="AlphaFoldDB" id="A0AAV5AL28"/>
<name>A0AAV5AL28_9AGAM</name>
<dbReference type="Pfam" id="PF00797">
    <property type="entry name" value="Acetyltransf_2"/>
    <property type="match status" value="1"/>
</dbReference>
<comment type="caution">
    <text evidence="2">The sequence shown here is derived from an EMBL/GenBank/DDBJ whole genome shotgun (WGS) entry which is preliminary data.</text>
</comment>
<dbReference type="InterPro" id="IPR001447">
    <property type="entry name" value="Arylamine_N-AcTrfase"/>
</dbReference>
<dbReference type="PANTHER" id="PTHR11786:SF0">
    <property type="entry name" value="ARYLAMINE N-ACETYLTRANSFERASE 4-RELATED"/>
    <property type="match status" value="1"/>
</dbReference>
<reference evidence="2" key="1">
    <citation type="submission" date="2021-10" db="EMBL/GenBank/DDBJ databases">
        <title>De novo Genome Assembly of Clathrus columnatus (Basidiomycota, Fungi) Using Illumina and Nanopore Sequence Data.</title>
        <authorList>
            <person name="Ogiso-Tanaka E."/>
            <person name="Itagaki H."/>
            <person name="Hosoya T."/>
            <person name="Hosaka K."/>
        </authorList>
    </citation>
    <scope>NUCLEOTIDE SEQUENCE</scope>
    <source>
        <strain evidence="2">MO-923</strain>
    </source>
</reference>
<dbReference type="InterPro" id="IPR038765">
    <property type="entry name" value="Papain-like_cys_pep_sf"/>
</dbReference>
<dbReference type="EMBL" id="BPWL01000011">
    <property type="protein sequence ID" value="GJJ15361.1"/>
    <property type="molecule type" value="Genomic_DNA"/>
</dbReference>
<dbReference type="Proteomes" id="UP001050691">
    <property type="component" value="Unassembled WGS sequence"/>
</dbReference>
<proteinExistence type="inferred from homology"/>
<sequence>MSPTITIAPKPSVYTSDQVKSYAERIGLDTEGFKPDLQNLARVISSTHEVDTSPDAVYERMVVKKNGGSWCCGTNGLLLLMLRGLGYRGITVPSRVDLSPPSAPLTELTFFTHIALIVQLDPDNALYLVDVGFGGNGPHRPIPLIPGAVVPGGAPPEEIRITRFVHPQAALHRSHPEDDVSVGDWALSYRCPGSKDDWEIQYTFSLMELAQIPNDWEALAQWLSAHPPKLFSENVMAIKFFLVDGDENKVGRLVMIGHKTYQKVGNDHTAGEGV</sequence>
<gene>
    <name evidence="2" type="ORF">Clacol_009637</name>
</gene>
<dbReference type="PANTHER" id="PTHR11786">
    <property type="entry name" value="N-HYDROXYARYLAMINE O-ACETYLTRANSFERASE"/>
    <property type="match status" value="1"/>
</dbReference>
<dbReference type="Gene3D" id="3.30.2140.20">
    <property type="match status" value="1"/>
</dbReference>
<protein>
    <recommendedName>
        <fullName evidence="4">Arylamine N-acetyltransferase</fullName>
    </recommendedName>
</protein>